<dbReference type="Gene3D" id="3.40.50.1820">
    <property type="entry name" value="alpha/beta hydrolase"/>
    <property type="match status" value="1"/>
</dbReference>
<accession>A0A7X4KL68</accession>
<gene>
    <name evidence="4" type="ORF">GTP77_03835</name>
</gene>
<dbReference type="PANTHER" id="PTHR42776:SF27">
    <property type="entry name" value="DIPEPTIDYL PEPTIDASE FAMILY MEMBER 6"/>
    <property type="match status" value="1"/>
</dbReference>
<dbReference type="InterPro" id="IPR029058">
    <property type="entry name" value="AB_hydrolase_fold"/>
</dbReference>
<dbReference type="PANTHER" id="PTHR42776">
    <property type="entry name" value="SERINE PEPTIDASE S9 FAMILY MEMBER"/>
    <property type="match status" value="1"/>
</dbReference>
<proteinExistence type="predicted"/>
<keyword evidence="2" id="KW-0732">Signal</keyword>
<name>A0A7X4KL68_9BURK</name>
<protein>
    <submittedName>
        <fullName evidence="4">Prolyl oligopeptidase family serine peptidase</fullName>
    </submittedName>
</protein>
<keyword evidence="1" id="KW-0378">Hydrolase</keyword>
<feature type="signal peptide" evidence="2">
    <location>
        <begin position="1"/>
        <end position="22"/>
    </location>
</feature>
<sequence>MHLRLRAVAAISLGLMAGLAQAALPAIGSFFGNPNFSAAKLSPNGRFLAVRISNNNERDGLAVVDLASSSVSGVARFSDTDIGHFQWVNNRRLAFDTVDNQVAPGDRRYAPGLYAANRDGSDLRQLAERAWYARDTSQTNIKSRILPANTYMLEQEGAQDSDSIYVVRANWNEVRNETRSFDLQKLNTVTGAVGTLNRPGEVQHWVLDQRGLPRAALTREEDKLTVQYLDPDKDSWRPLVTFPAYANAPGNFMPLGFGAEGQMYVSSQGRSDKRSLYVFNLAKGALEKDAMIGLADYDFSGELVYRNNRLAGVELLSDARAMVWLDPAMAAVQKAVDALLPDTANLVTPPLRPEAAWVLVTSYSDKQPTTYLVYNTETKALSRIGSRNPAIDPAQMAQLDLHRFKARDGLTVPAWLTLPKGGGKQLPMVVLVHGGPFVRGGEWRWNAEAQFLASRGYAVLEPEFRGSSGFGARHAMRGWKQWGLAMQDDVADATKWAIAQGYADPKRICIAGASYGGYATLMGLLKTPELYRCGVSWAGVSDLTLMATEGNSAISDQSDTYRQYGIPERVGDPVKDAAQFAATSPLKQAARIHQPILLAHGSADKRVPIQHSKDFYNAIKPTNPNVELVIYDDEGHGWSLPKNRVDFWGRVEVFLDRHIGPTAK</sequence>
<dbReference type="SUPFAM" id="SSF53474">
    <property type="entry name" value="alpha/beta-Hydrolases"/>
    <property type="match status" value="1"/>
</dbReference>
<dbReference type="RefSeq" id="WP_161070851.1">
    <property type="nucleotide sequence ID" value="NZ_CP086370.1"/>
</dbReference>
<evidence type="ECO:0000313" key="4">
    <source>
        <dbReference type="EMBL" id="MYN06460.1"/>
    </source>
</evidence>
<dbReference type="Proteomes" id="UP000450676">
    <property type="component" value="Unassembled WGS sequence"/>
</dbReference>
<evidence type="ECO:0000313" key="5">
    <source>
        <dbReference type="Proteomes" id="UP000450676"/>
    </source>
</evidence>
<keyword evidence="5" id="KW-1185">Reference proteome</keyword>
<dbReference type="Pfam" id="PF00326">
    <property type="entry name" value="Peptidase_S9"/>
    <property type="match status" value="1"/>
</dbReference>
<feature type="domain" description="Peptidase S9 prolyl oligopeptidase catalytic" evidence="3">
    <location>
        <begin position="444"/>
        <end position="660"/>
    </location>
</feature>
<comment type="caution">
    <text evidence="4">The sequence shown here is derived from an EMBL/GenBank/DDBJ whole genome shotgun (WGS) entry which is preliminary data.</text>
</comment>
<reference evidence="4 5" key="1">
    <citation type="submission" date="2019-12" db="EMBL/GenBank/DDBJ databases">
        <title>Novel species isolated from a subtropical stream in China.</title>
        <authorList>
            <person name="Lu H."/>
        </authorList>
    </citation>
    <scope>NUCLEOTIDE SEQUENCE [LARGE SCALE GENOMIC DNA]</scope>
    <source>
        <strain evidence="4 5">FT127W</strain>
    </source>
</reference>
<feature type="chain" id="PRO_5030903252" evidence="2">
    <location>
        <begin position="23"/>
        <end position="664"/>
    </location>
</feature>
<organism evidence="4 5">
    <name type="scientific">Pseudoduganella aquatica</name>
    <dbReference type="NCBI Taxonomy" id="2660641"/>
    <lineage>
        <taxon>Bacteria</taxon>
        <taxon>Pseudomonadati</taxon>
        <taxon>Pseudomonadota</taxon>
        <taxon>Betaproteobacteria</taxon>
        <taxon>Burkholderiales</taxon>
        <taxon>Oxalobacteraceae</taxon>
        <taxon>Telluria group</taxon>
        <taxon>Pseudoduganella</taxon>
    </lineage>
</organism>
<dbReference type="EMBL" id="WWCU01000003">
    <property type="protein sequence ID" value="MYN06460.1"/>
    <property type="molecule type" value="Genomic_DNA"/>
</dbReference>
<dbReference type="SUPFAM" id="SSF82171">
    <property type="entry name" value="DPP6 N-terminal domain-like"/>
    <property type="match status" value="1"/>
</dbReference>
<dbReference type="GO" id="GO:0004252">
    <property type="term" value="F:serine-type endopeptidase activity"/>
    <property type="evidence" value="ECO:0007669"/>
    <property type="project" value="TreeGrafter"/>
</dbReference>
<evidence type="ECO:0000256" key="1">
    <source>
        <dbReference type="ARBA" id="ARBA00022801"/>
    </source>
</evidence>
<evidence type="ECO:0000259" key="3">
    <source>
        <dbReference type="Pfam" id="PF00326"/>
    </source>
</evidence>
<dbReference type="AlphaFoldDB" id="A0A7X4KL68"/>
<dbReference type="GO" id="GO:0006508">
    <property type="term" value="P:proteolysis"/>
    <property type="evidence" value="ECO:0007669"/>
    <property type="project" value="InterPro"/>
</dbReference>
<evidence type="ECO:0000256" key="2">
    <source>
        <dbReference type="SAM" id="SignalP"/>
    </source>
</evidence>
<dbReference type="InterPro" id="IPR001375">
    <property type="entry name" value="Peptidase_S9_cat"/>
</dbReference>